<dbReference type="EMBL" id="BAABIA010000005">
    <property type="protein sequence ID" value="GAA5142642.1"/>
    <property type="molecule type" value="Genomic_DNA"/>
</dbReference>
<evidence type="ECO:0000313" key="1">
    <source>
        <dbReference type="EMBL" id="GAA5142642.1"/>
    </source>
</evidence>
<keyword evidence="2" id="KW-1185">Reference proteome</keyword>
<name>A0ABP9P9U0_9BACT</name>
<proteinExistence type="predicted"/>
<organism evidence="1 2">
    <name type="scientific">Prosthecobacter algae</name>
    <dbReference type="NCBI Taxonomy" id="1144682"/>
    <lineage>
        <taxon>Bacteria</taxon>
        <taxon>Pseudomonadati</taxon>
        <taxon>Verrucomicrobiota</taxon>
        <taxon>Verrucomicrobiia</taxon>
        <taxon>Verrucomicrobiales</taxon>
        <taxon>Verrucomicrobiaceae</taxon>
        <taxon>Prosthecobacter</taxon>
    </lineage>
</organism>
<protein>
    <recommendedName>
        <fullName evidence="3">HEAT repeat protein</fullName>
    </recommendedName>
</protein>
<evidence type="ECO:0008006" key="3">
    <source>
        <dbReference type="Google" id="ProtNLM"/>
    </source>
</evidence>
<reference evidence="2" key="1">
    <citation type="journal article" date="2019" name="Int. J. Syst. Evol. Microbiol.">
        <title>The Global Catalogue of Microorganisms (GCM) 10K type strain sequencing project: providing services to taxonomists for standard genome sequencing and annotation.</title>
        <authorList>
            <consortium name="The Broad Institute Genomics Platform"/>
            <consortium name="The Broad Institute Genome Sequencing Center for Infectious Disease"/>
            <person name="Wu L."/>
            <person name="Ma J."/>
        </authorList>
    </citation>
    <scope>NUCLEOTIDE SEQUENCE [LARGE SCALE GENOMIC DNA]</scope>
    <source>
        <strain evidence="2">JCM 18053</strain>
    </source>
</reference>
<evidence type="ECO:0000313" key="2">
    <source>
        <dbReference type="Proteomes" id="UP001499852"/>
    </source>
</evidence>
<dbReference type="Proteomes" id="UP001499852">
    <property type="component" value="Unassembled WGS sequence"/>
</dbReference>
<gene>
    <name evidence="1" type="ORF">GCM10023213_28980</name>
</gene>
<accession>A0ABP9P9U0</accession>
<sequence>MAAPKGITETISPALTAPSTKPLATPKEAAFAQDTVAMQAQAVLQLTNPLERRAAFEKLIASLKSLEELQGVLDAFATLKKTGRQYGAEWALFWQTIGHRDPKQAVALIEKNGPEQPWYFDAVNRVVEQWGALEPEAAVKWLNENEALDEDRLDAALASVIQGYANRDLRSATAYALSVVKPDEPLFRAIAGTLSRAAIQQGGTQGLTAWFDALPSDAHRQGAFSAVSNRLSEADMNQQREWLRLHVDKSYRYDDAYRGYAQRLAEQNPRAAMDFVFGEAPRFNNGGYVGLGYASYEWLMQDPVGFTDYYRNIKDEAQRKALLQSLKDPLGDVNFPMRKRRAAEQFLSGLATP</sequence>
<comment type="caution">
    <text evidence="1">The sequence shown here is derived from an EMBL/GenBank/DDBJ whole genome shotgun (WGS) entry which is preliminary data.</text>
</comment>